<gene>
    <name evidence="2" type="ORF">SNE40_010416</name>
</gene>
<proteinExistence type="predicted"/>
<evidence type="ECO:0000256" key="1">
    <source>
        <dbReference type="SAM" id="MobiDB-lite"/>
    </source>
</evidence>
<comment type="caution">
    <text evidence="2">The sequence shown here is derived from an EMBL/GenBank/DDBJ whole genome shotgun (WGS) entry which is preliminary data.</text>
</comment>
<evidence type="ECO:0000313" key="3">
    <source>
        <dbReference type="Proteomes" id="UP001347796"/>
    </source>
</evidence>
<dbReference type="AlphaFoldDB" id="A0AAN8JQE8"/>
<organism evidence="2 3">
    <name type="scientific">Patella caerulea</name>
    <name type="common">Rayed Mediterranean limpet</name>
    <dbReference type="NCBI Taxonomy" id="87958"/>
    <lineage>
        <taxon>Eukaryota</taxon>
        <taxon>Metazoa</taxon>
        <taxon>Spiralia</taxon>
        <taxon>Lophotrochozoa</taxon>
        <taxon>Mollusca</taxon>
        <taxon>Gastropoda</taxon>
        <taxon>Patellogastropoda</taxon>
        <taxon>Patelloidea</taxon>
        <taxon>Patellidae</taxon>
        <taxon>Patella</taxon>
    </lineage>
</organism>
<dbReference type="Proteomes" id="UP001347796">
    <property type="component" value="Unassembled WGS sequence"/>
</dbReference>
<accession>A0AAN8JQE8</accession>
<name>A0AAN8JQE8_PATCE</name>
<evidence type="ECO:0000313" key="2">
    <source>
        <dbReference type="EMBL" id="KAK6182822.1"/>
    </source>
</evidence>
<dbReference type="EMBL" id="JAZGQO010000007">
    <property type="protein sequence ID" value="KAK6182822.1"/>
    <property type="molecule type" value="Genomic_DNA"/>
</dbReference>
<keyword evidence="3" id="KW-1185">Reference proteome</keyword>
<protein>
    <submittedName>
        <fullName evidence="2">Uncharacterized protein</fullName>
    </submittedName>
</protein>
<reference evidence="2 3" key="1">
    <citation type="submission" date="2024-01" db="EMBL/GenBank/DDBJ databases">
        <title>The genome of the rayed Mediterranean limpet Patella caerulea (Linnaeus, 1758).</title>
        <authorList>
            <person name="Anh-Thu Weber A."/>
            <person name="Halstead-Nussloch G."/>
        </authorList>
    </citation>
    <scope>NUCLEOTIDE SEQUENCE [LARGE SCALE GENOMIC DNA]</scope>
    <source>
        <strain evidence="2">AATW-2023a</strain>
        <tissue evidence="2">Whole specimen</tissue>
    </source>
</reference>
<sequence length="176" mass="20259">MSQNVSRAELNFQLKQLKVSKQLELENNCQDRESARVQRYIDKEIKSTKEDLADIKASTSVSPTPRRRRGSVPSITITSHPQVLTSSERYSHYQEGDHLKIKTRHNLLMSDKLSKNLQKLEERKRERSLSPCRDMRPVSAKSLENLYLAANVLRGTEHGAEAKHLLETVTCREKHP</sequence>
<feature type="region of interest" description="Disordered" evidence="1">
    <location>
        <begin position="57"/>
        <end position="83"/>
    </location>
</feature>